<dbReference type="Pfam" id="PF00111">
    <property type="entry name" value="Fer2"/>
    <property type="match status" value="1"/>
</dbReference>
<organism evidence="7 8">
    <name type="scientific">Nocardia cyriacigeorgica (strain GUH-2)</name>
    <dbReference type="NCBI Taxonomy" id="1127134"/>
    <lineage>
        <taxon>Bacteria</taxon>
        <taxon>Bacillati</taxon>
        <taxon>Actinomycetota</taxon>
        <taxon>Actinomycetes</taxon>
        <taxon>Mycobacteriales</taxon>
        <taxon>Nocardiaceae</taxon>
        <taxon>Nocardia</taxon>
    </lineage>
</organism>
<keyword evidence="4" id="KW-0411">Iron-sulfur</keyword>
<dbReference type="PROSITE" id="PS51085">
    <property type="entry name" value="2FE2S_FER_2"/>
    <property type="match status" value="1"/>
</dbReference>
<dbReference type="SUPFAM" id="SSF54292">
    <property type="entry name" value="2Fe-2S ferredoxin-like"/>
    <property type="match status" value="1"/>
</dbReference>
<proteinExistence type="predicted"/>
<evidence type="ECO:0000256" key="1">
    <source>
        <dbReference type="ARBA" id="ARBA00022714"/>
    </source>
</evidence>
<dbReference type="PANTHER" id="PTHR23426:SF67">
    <property type="entry name" value="2FE-2S FERREDOXIN-TYPE DOMAIN-CONTAINING PROTEIN"/>
    <property type="match status" value="1"/>
</dbReference>
<dbReference type="HOGENOM" id="CLU_1494758_0_0_11"/>
<feature type="domain" description="2Fe-2S ferredoxin-type" evidence="6">
    <location>
        <begin position="76"/>
        <end position="179"/>
    </location>
</feature>
<dbReference type="KEGG" id="ncy:NOCYR_1538"/>
<dbReference type="Proteomes" id="UP000008190">
    <property type="component" value="Chromosome"/>
</dbReference>
<keyword evidence="2" id="KW-0479">Metal-binding</keyword>
<dbReference type="PANTHER" id="PTHR23426">
    <property type="entry name" value="FERREDOXIN/ADRENODOXIN"/>
    <property type="match status" value="1"/>
</dbReference>
<dbReference type="InterPro" id="IPR001055">
    <property type="entry name" value="Adrenodoxin-like"/>
</dbReference>
<dbReference type="InterPro" id="IPR012675">
    <property type="entry name" value="Beta-grasp_dom_sf"/>
</dbReference>
<evidence type="ECO:0000259" key="6">
    <source>
        <dbReference type="PROSITE" id="PS51085"/>
    </source>
</evidence>
<evidence type="ECO:0000256" key="5">
    <source>
        <dbReference type="SAM" id="MobiDB-lite"/>
    </source>
</evidence>
<keyword evidence="1" id="KW-0001">2Fe-2S</keyword>
<dbReference type="CDD" id="cd00207">
    <property type="entry name" value="fer2"/>
    <property type="match status" value="1"/>
</dbReference>
<name>H6R8V8_NOCCG</name>
<keyword evidence="8" id="KW-1185">Reference proteome</keyword>
<accession>H6R8V8</accession>
<protein>
    <submittedName>
        <fullName evidence="7">2Fe-2S ferredoxin (FdII) (Modular protein)</fullName>
    </submittedName>
</protein>
<evidence type="ECO:0000256" key="4">
    <source>
        <dbReference type="ARBA" id="ARBA00023014"/>
    </source>
</evidence>
<evidence type="ECO:0000256" key="3">
    <source>
        <dbReference type="ARBA" id="ARBA00023004"/>
    </source>
</evidence>
<dbReference type="STRING" id="1127134.NOCYR_1538"/>
<keyword evidence="3" id="KW-0408">Iron</keyword>
<dbReference type="GO" id="GO:0009055">
    <property type="term" value="F:electron transfer activity"/>
    <property type="evidence" value="ECO:0007669"/>
    <property type="project" value="TreeGrafter"/>
</dbReference>
<gene>
    <name evidence="7" type="ordered locus">NOCYR_1538</name>
</gene>
<dbReference type="GO" id="GO:0051537">
    <property type="term" value="F:2 iron, 2 sulfur cluster binding"/>
    <property type="evidence" value="ECO:0007669"/>
    <property type="project" value="UniProtKB-KW"/>
</dbReference>
<dbReference type="AlphaFoldDB" id="H6R8V8"/>
<dbReference type="EMBL" id="FO082843">
    <property type="protein sequence ID" value="CCF62332.1"/>
    <property type="molecule type" value="Genomic_DNA"/>
</dbReference>
<feature type="region of interest" description="Disordered" evidence="5">
    <location>
        <begin position="1"/>
        <end position="27"/>
    </location>
</feature>
<sequence>MRRYLGQALGSRAAERTRAGGHRRRHGMPPSFDVTVISLSRIHKFLPLSNIAVDHLFGKTFTRYSHRGYVSGVAMAVVTFVSHDGEKHEVPLEEGRSLMQVATNNAVPGIDGDCGGEAACGTCHVIVDPHWIERVGFSGPEEEEMLAMNPERQQTSRLSCQMIASADWDGLTVQLPEFQM</sequence>
<dbReference type="InterPro" id="IPR001041">
    <property type="entry name" value="2Fe-2S_ferredoxin-type"/>
</dbReference>
<evidence type="ECO:0000256" key="2">
    <source>
        <dbReference type="ARBA" id="ARBA00022723"/>
    </source>
</evidence>
<dbReference type="InterPro" id="IPR036010">
    <property type="entry name" value="2Fe-2S_ferredoxin-like_sf"/>
</dbReference>
<dbReference type="GO" id="GO:0046872">
    <property type="term" value="F:metal ion binding"/>
    <property type="evidence" value="ECO:0007669"/>
    <property type="project" value="UniProtKB-KW"/>
</dbReference>
<evidence type="ECO:0000313" key="8">
    <source>
        <dbReference type="Proteomes" id="UP000008190"/>
    </source>
</evidence>
<dbReference type="GO" id="GO:0140647">
    <property type="term" value="P:P450-containing electron transport chain"/>
    <property type="evidence" value="ECO:0007669"/>
    <property type="project" value="InterPro"/>
</dbReference>
<reference evidence="7 8" key="1">
    <citation type="journal article" date="2012" name="J. Bacteriol.">
        <title>Genome sequence of the human- and animal-pathogenic strain Nocardia cyriacigeorgica GUH-2.</title>
        <authorList>
            <person name="Zoropogui A."/>
            <person name="Pujic P."/>
            <person name="Normand P."/>
            <person name="Barbe V."/>
            <person name="Beaman B."/>
            <person name="Beaman L."/>
            <person name="Boiron P."/>
            <person name="Colinon C."/>
            <person name="Deredjian A."/>
            <person name="Graindorge A."/>
            <person name="Mangenot S."/>
            <person name="Nazaret S."/>
            <person name="Neto M."/>
            <person name="Petit S."/>
            <person name="Roche D."/>
            <person name="Vallenet D."/>
            <person name="Rodriguez-Nava V."/>
            <person name="Richard Y."/>
            <person name="Cournoyer B."/>
            <person name="Blaha D."/>
        </authorList>
    </citation>
    <scope>NUCLEOTIDE SEQUENCE [LARGE SCALE GENOMIC DNA]</scope>
    <source>
        <strain evidence="7 8">GUH-2</strain>
    </source>
</reference>
<dbReference type="Gene3D" id="3.10.20.30">
    <property type="match status" value="1"/>
</dbReference>
<evidence type="ECO:0000313" key="7">
    <source>
        <dbReference type="EMBL" id="CCF62332.1"/>
    </source>
</evidence>
<dbReference type="eggNOG" id="COG0633">
    <property type="taxonomic scope" value="Bacteria"/>
</dbReference>